<proteinExistence type="predicted"/>
<accession>A0A238KIB1</accession>
<evidence type="ECO:0000313" key="1">
    <source>
        <dbReference type="EMBL" id="SMX41836.1"/>
    </source>
</evidence>
<reference evidence="2" key="1">
    <citation type="submission" date="2017-05" db="EMBL/GenBank/DDBJ databases">
        <authorList>
            <person name="Rodrigo-Torres L."/>
            <person name="Arahal R. D."/>
            <person name="Lucena T."/>
        </authorList>
    </citation>
    <scope>NUCLEOTIDE SEQUENCE [LARGE SCALE GENOMIC DNA]</scope>
    <source>
        <strain evidence="2">CECT 8868</strain>
    </source>
</reference>
<gene>
    <name evidence="1" type="ORF">OCA8868_02596</name>
</gene>
<protein>
    <submittedName>
        <fullName evidence="1">Uncharacterized protein</fullName>
    </submittedName>
</protein>
<dbReference type="Proteomes" id="UP000203464">
    <property type="component" value="Unassembled WGS sequence"/>
</dbReference>
<dbReference type="AlphaFoldDB" id="A0A238KIB1"/>
<organism evidence="1 2">
    <name type="scientific">Octadecabacter ascidiaceicola</name>
    <dbReference type="NCBI Taxonomy" id="1655543"/>
    <lineage>
        <taxon>Bacteria</taxon>
        <taxon>Pseudomonadati</taxon>
        <taxon>Pseudomonadota</taxon>
        <taxon>Alphaproteobacteria</taxon>
        <taxon>Rhodobacterales</taxon>
        <taxon>Roseobacteraceae</taxon>
        <taxon>Octadecabacter</taxon>
    </lineage>
</organism>
<name>A0A238KIB1_9RHOB</name>
<sequence length="52" mass="5882">MIQDRLTAKFLTAPHAKKNNVKPLKAAPIKRKVAPATDLYTRGRSLFGTFWL</sequence>
<evidence type="ECO:0000313" key="2">
    <source>
        <dbReference type="Proteomes" id="UP000203464"/>
    </source>
</evidence>
<dbReference type="EMBL" id="FXYD01000004">
    <property type="protein sequence ID" value="SMX41836.1"/>
    <property type="molecule type" value="Genomic_DNA"/>
</dbReference>
<keyword evidence="2" id="KW-1185">Reference proteome</keyword>